<reference evidence="1 2" key="1">
    <citation type="submission" date="2013-02" db="EMBL/GenBank/DDBJ databases">
        <title>The Genome Sequence of Acinetobacter sp. ANC 3862.</title>
        <authorList>
            <consortium name="The Broad Institute Genome Sequencing Platform"/>
            <consortium name="The Broad Institute Genome Sequencing Center for Infectious Disease"/>
            <person name="Cerqueira G."/>
            <person name="Feldgarden M."/>
            <person name="Courvalin P."/>
            <person name="Perichon B."/>
            <person name="Grillot-Courvalin C."/>
            <person name="Clermont D."/>
            <person name="Rocha E."/>
            <person name="Yoon E.-J."/>
            <person name="Nemec A."/>
            <person name="Walker B."/>
            <person name="Young S.K."/>
            <person name="Zeng Q."/>
            <person name="Gargeya S."/>
            <person name="Fitzgerald M."/>
            <person name="Haas B."/>
            <person name="Abouelleil A."/>
            <person name="Alvarado L."/>
            <person name="Arachchi H.M."/>
            <person name="Berlin A.M."/>
            <person name="Chapman S.B."/>
            <person name="Dewar J."/>
            <person name="Goldberg J."/>
            <person name="Griggs A."/>
            <person name="Gujja S."/>
            <person name="Hansen M."/>
            <person name="Howarth C."/>
            <person name="Imamovic A."/>
            <person name="Larimer J."/>
            <person name="McCowan C."/>
            <person name="Murphy C."/>
            <person name="Neiman D."/>
            <person name="Pearson M."/>
            <person name="Priest M."/>
            <person name="Roberts A."/>
            <person name="Saif S."/>
            <person name="Shea T."/>
            <person name="Sisk P."/>
            <person name="Sykes S."/>
            <person name="Wortman J."/>
            <person name="Nusbaum C."/>
            <person name="Birren B."/>
        </authorList>
    </citation>
    <scope>NUCLEOTIDE SEQUENCE [LARGE SCALE GENOMIC DNA]</scope>
    <source>
        <strain evidence="1 2">ANC 3862</strain>
    </source>
</reference>
<dbReference type="eggNOG" id="ENOG50329WF">
    <property type="taxonomic scope" value="Bacteria"/>
</dbReference>
<comment type="caution">
    <text evidence="1">The sequence shown here is derived from an EMBL/GenBank/DDBJ whole genome shotgun (WGS) entry which is preliminary data.</text>
</comment>
<organism evidence="1 2">
    <name type="scientific">Acinetobacter modestus</name>
    <dbReference type="NCBI Taxonomy" id="1776740"/>
    <lineage>
        <taxon>Bacteria</taxon>
        <taxon>Pseudomonadati</taxon>
        <taxon>Pseudomonadota</taxon>
        <taxon>Gammaproteobacteria</taxon>
        <taxon>Moraxellales</taxon>
        <taxon>Moraxellaceae</taxon>
        <taxon>Acinetobacter</taxon>
    </lineage>
</organism>
<dbReference type="EMBL" id="APRP01000028">
    <property type="protein sequence ID" value="ENW99670.1"/>
    <property type="molecule type" value="Genomic_DNA"/>
</dbReference>
<dbReference type="HOGENOM" id="CLU_902023_0_0_6"/>
<evidence type="ECO:0000313" key="2">
    <source>
        <dbReference type="Proteomes" id="UP000013248"/>
    </source>
</evidence>
<proteinExistence type="predicted"/>
<protein>
    <submittedName>
        <fullName evidence="1">Uncharacterized protein</fullName>
    </submittedName>
</protein>
<dbReference type="RefSeq" id="WP_005217911.1">
    <property type="nucleotide sequence ID" value="NZ_KB850089.1"/>
</dbReference>
<dbReference type="Proteomes" id="UP000013248">
    <property type="component" value="Unassembled WGS sequence"/>
</dbReference>
<dbReference type="PATRIC" id="fig|1217705.3.peg.2410"/>
<accession>N9N2A9</accession>
<name>N9N2A9_9GAMM</name>
<gene>
    <name evidence="1" type="ORF">F900_02476</name>
</gene>
<evidence type="ECO:0000313" key="1">
    <source>
        <dbReference type="EMBL" id="ENW99670.1"/>
    </source>
</evidence>
<sequence>MYQGTAHKELKLFIKESTDEDMIWILHVMNKDQEEYRNNYRLNGTENYLLQLDIRTLNTINNTDEIKNRISDTYNHLNEREIYNFVSSLKCFRDTLIIRGRNLDEYKKNKRLLYFTLNSISENEYQYNTFKEIKNEYFRLLYTIFMLPRYYDSNRSLDNINAHFSDILSKKPLHFKKFNNDDFYRWAKSYMDQDRENSRVHNSLNYSPINAEEYSLVINAIFDSLLNKDTNIYKAIKDKISNAWHQKIFREKNKGRKHHYYLTDKTLECLEILAEKHNVTKEKIIEKLINDRYAKECMDINDNHLYSLH</sequence>
<dbReference type="AlphaFoldDB" id="N9N2A9"/>